<evidence type="ECO:0000313" key="9">
    <source>
        <dbReference type="Proteomes" id="UP001472866"/>
    </source>
</evidence>
<dbReference type="EMBL" id="CP151508">
    <property type="protein sequence ID" value="WZN63676.1"/>
    <property type="molecule type" value="Genomic_DNA"/>
</dbReference>
<dbReference type="GO" id="GO:0016020">
    <property type="term" value="C:membrane"/>
    <property type="evidence" value="ECO:0007669"/>
    <property type="project" value="UniProtKB-SubCell"/>
</dbReference>
<dbReference type="Pfam" id="PF25539">
    <property type="entry name" value="Bestrophin_2"/>
    <property type="match status" value="1"/>
</dbReference>
<dbReference type="PANTHER" id="PTHR33281">
    <property type="entry name" value="UPF0187 PROTEIN YNEE"/>
    <property type="match status" value="1"/>
</dbReference>
<keyword evidence="5" id="KW-0406">Ion transport</keyword>
<name>A0AAX4PCZ6_9CHLO</name>
<keyword evidence="9" id="KW-1185">Reference proteome</keyword>
<evidence type="ECO:0000256" key="4">
    <source>
        <dbReference type="ARBA" id="ARBA00022989"/>
    </source>
</evidence>
<feature type="transmembrane region" description="Helical" evidence="7">
    <location>
        <begin position="323"/>
        <end position="340"/>
    </location>
</feature>
<evidence type="ECO:0000313" key="8">
    <source>
        <dbReference type="EMBL" id="WZN63676.1"/>
    </source>
</evidence>
<evidence type="ECO:0000256" key="3">
    <source>
        <dbReference type="ARBA" id="ARBA00022692"/>
    </source>
</evidence>
<evidence type="ECO:0000256" key="7">
    <source>
        <dbReference type="SAM" id="Phobius"/>
    </source>
</evidence>
<protein>
    <submittedName>
        <fullName evidence="8">Uncharacterized protein</fullName>
    </submittedName>
</protein>
<keyword evidence="3 7" id="KW-0812">Transmembrane</keyword>
<keyword evidence="2" id="KW-0813">Transport</keyword>
<dbReference type="PANTHER" id="PTHR33281:SF20">
    <property type="match status" value="1"/>
</dbReference>
<sequence length="465" mass="52865">MITYRKGFPSPYSLLIRVHGAAWIRTILPAFVAALETVILNLTLGDGSNVKGVGDVDGWRHPYTYQTFAYIVGFAIVFRNGSAYARYNQARNDLQTVSGKLVEAVVQVCTFDLHCSTELAKGKSQEFRRAFVHLVSLLHSVMFQYLRSDWNLENLKVHLPGKHPVQDSHKLPMVNKFFFSRSYWNTILCLQTTQQAQEVYNSLMPLLVVGGVEEDEKEALYPLMDGGDLYIGHLAPAAVRVETVYSWLHRLLLARQKGGGLEVPPPVLSRSYQVLNDAMHAFNQCKGVADIPFPFPYSNAIVLILVIYTLTVPMLMWVWVQSIGFGAFLAFIATFTYWTLNEIARDLEDPFLYEPNDLPLPRIQFLFNERVLAVERETGGLERPPCQAELCREWLGQNGPLSYQTVEDNDIYQKVDWSSTPDDSTYFNCTVPPKKALDRIKTMKASGYFAKTVYRNIQKNLRHSV</sequence>
<dbReference type="AlphaFoldDB" id="A0AAX4PCZ6"/>
<dbReference type="InterPro" id="IPR044669">
    <property type="entry name" value="YneE/VCCN1/2-like"/>
</dbReference>
<proteinExistence type="predicted"/>
<gene>
    <name evidence="8" type="ORF">HKI87_08g52270</name>
</gene>
<evidence type="ECO:0000256" key="1">
    <source>
        <dbReference type="ARBA" id="ARBA00004141"/>
    </source>
</evidence>
<feature type="transmembrane region" description="Helical" evidence="7">
    <location>
        <begin position="21"/>
        <end position="43"/>
    </location>
</feature>
<evidence type="ECO:0000256" key="6">
    <source>
        <dbReference type="ARBA" id="ARBA00023136"/>
    </source>
</evidence>
<reference evidence="8 9" key="1">
    <citation type="submission" date="2024-03" db="EMBL/GenBank/DDBJ databases">
        <title>Complete genome sequence of the green alga Chloropicon roscoffensis RCC1871.</title>
        <authorList>
            <person name="Lemieux C."/>
            <person name="Pombert J.-F."/>
            <person name="Otis C."/>
            <person name="Turmel M."/>
        </authorList>
    </citation>
    <scope>NUCLEOTIDE SEQUENCE [LARGE SCALE GENOMIC DNA]</scope>
    <source>
        <strain evidence="8 9">RCC1871</strain>
    </source>
</reference>
<dbReference type="Proteomes" id="UP001472866">
    <property type="component" value="Chromosome 08"/>
</dbReference>
<accession>A0AAX4PCZ6</accession>
<keyword evidence="4 7" id="KW-1133">Transmembrane helix</keyword>
<keyword evidence="6 7" id="KW-0472">Membrane</keyword>
<dbReference type="GO" id="GO:0005254">
    <property type="term" value="F:chloride channel activity"/>
    <property type="evidence" value="ECO:0007669"/>
    <property type="project" value="InterPro"/>
</dbReference>
<feature type="transmembrane region" description="Helical" evidence="7">
    <location>
        <begin position="300"/>
        <end position="317"/>
    </location>
</feature>
<comment type="subcellular location">
    <subcellularLocation>
        <location evidence="1">Membrane</location>
        <topology evidence="1">Multi-pass membrane protein</topology>
    </subcellularLocation>
</comment>
<evidence type="ECO:0000256" key="2">
    <source>
        <dbReference type="ARBA" id="ARBA00022448"/>
    </source>
</evidence>
<organism evidence="8 9">
    <name type="scientific">Chloropicon roscoffensis</name>
    <dbReference type="NCBI Taxonomy" id="1461544"/>
    <lineage>
        <taxon>Eukaryota</taxon>
        <taxon>Viridiplantae</taxon>
        <taxon>Chlorophyta</taxon>
        <taxon>Chloropicophyceae</taxon>
        <taxon>Chloropicales</taxon>
        <taxon>Chloropicaceae</taxon>
        <taxon>Chloropicon</taxon>
    </lineage>
</organism>
<feature type="transmembrane region" description="Helical" evidence="7">
    <location>
        <begin position="63"/>
        <end position="81"/>
    </location>
</feature>
<evidence type="ECO:0000256" key="5">
    <source>
        <dbReference type="ARBA" id="ARBA00023065"/>
    </source>
</evidence>